<dbReference type="PANTHER" id="PTHR32027:SF0">
    <property type="entry name" value="CYTOSINE DEAMINASE"/>
    <property type="match status" value="1"/>
</dbReference>
<feature type="region of interest" description="Disordered" evidence="1">
    <location>
        <begin position="607"/>
        <end position="633"/>
    </location>
</feature>
<feature type="compositionally biased region" description="Basic and acidic residues" evidence="1">
    <location>
        <begin position="737"/>
        <end position="758"/>
    </location>
</feature>
<organism evidence="2 3">
    <name type="scientific">Sphaceloma murrayae</name>
    <dbReference type="NCBI Taxonomy" id="2082308"/>
    <lineage>
        <taxon>Eukaryota</taxon>
        <taxon>Fungi</taxon>
        <taxon>Dikarya</taxon>
        <taxon>Ascomycota</taxon>
        <taxon>Pezizomycotina</taxon>
        <taxon>Dothideomycetes</taxon>
        <taxon>Dothideomycetidae</taxon>
        <taxon>Myriangiales</taxon>
        <taxon>Elsinoaceae</taxon>
        <taxon>Sphaceloma</taxon>
    </lineage>
</organism>
<reference evidence="2 3" key="1">
    <citation type="submission" date="2017-06" db="EMBL/GenBank/DDBJ databases">
        <title>Draft genome sequence of a variant of Elsinoe murrayae.</title>
        <authorList>
            <person name="Cheng Q."/>
        </authorList>
    </citation>
    <scope>NUCLEOTIDE SEQUENCE [LARGE SCALE GENOMIC DNA]</scope>
    <source>
        <strain evidence="2 3">CQ-2017a</strain>
    </source>
</reference>
<sequence>MADHSEISSALRSTSPLDWIFRCRLPHAGSGELHDVQIQGENVMSIELHSESNMLRVTDKAYTGERSRSLDAKGRLLAPSLCHPHVHLDKAFILGHPKYRHLQIDKGTFSEAMALTGQAKQNFEMDDLLVRGSRLIRESVLAGVTHLRAFVEVDEIVGLKCLRAGAALKRQFEDDGVCHIQLCAFAQLPLRPLNREGDRIRELMSEAMHADYSVDVIGSTPYVEADEQSQKANIEWMVGFALDHDKHLDFHMDYSVDPSSPIMTYHLIETLRNTSWKERSNKRVTLGHCTRLIYLHDKELGELRDRIGNLPISFIGLPTSDMYMMKTEADEHDQPHLERRTTLHVPRLVKDYRLNAAIGMNNIGNAFTPNGCCDPLYLANLGVGLYQTGTVRDANLLYRCISDFAKAAIGLSDQDIGELNDHNSGLGRQSDLVLFPKAPEGFETEEGIADKVYHYHGGDTHIDMATMSAEELDDLINRAHAEIRTLTLSPMTYQTSPETSLPPITPLLESQTLSNAEHWITNIRSHSRSCSTYINSKLILHGRGEITTHELVCNVFLSLLEHSLARYFAAFTTFLPQSWRQGPGGGEIRRFTRRLLDRVRQVRGLAMPRSPTGRATSTGQTGARAPAPALHQGPALNEGERLVWYDVRRDAPSARPADAQDVGAVPAVDVVRERARGIPAGEGYRLTAFRAILGAEGVRAPELMPTTEPEGRGRSRSRSGARSRRSRGRGGITGRQGLREESDVESDRRGRAAAETRDGQPSNAAGPRVIFVTGARIDTGVLNRLKALGLGIDGPARG</sequence>
<dbReference type="AlphaFoldDB" id="A0A2K1QJD6"/>
<feature type="region of interest" description="Disordered" evidence="1">
    <location>
        <begin position="700"/>
        <end position="767"/>
    </location>
</feature>
<evidence type="ECO:0000313" key="3">
    <source>
        <dbReference type="Proteomes" id="UP000243797"/>
    </source>
</evidence>
<evidence type="ECO:0000256" key="1">
    <source>
        <dbReference type="SAM" id="MobiDB-lite"/>
    </source>
</evidence>
<dbReference type="Gene3D" id="3.20.20.140">
    <property type="entry name" value="Metal-dependent hydrolases"/>
    <property type="match status" value="1"/>
</dbReference>
<comment type="caution">
    <text evidence="2">The sequence shown here is derived from an EMBL/GenBank/DDBJ whole genome shotgun (WGS) entry which is preliminary data.</text>
</comment>
<dbReference type="GO" id="GO:0016814">
    <property type="term" value="F:hydrolase activity, acting on carbon-nitrogen (but not peptide) bonds, in cyclic amidines"/>
    <property type="evidence" value="ECO:0007669"/>
    <property type="project" value="TreeGrafter"/>
</dbReference>
<protein>
    <recommendedName>
        <fullName evidence="4">Amidohydrolase-related domain-containing protein</fullName>
    </recommendedName>
</protein>
<name>A0A2K1QJD6_9PEZI</name>
<feature type="compositionally biased region" description="Basic residues" evidence="1">
    <location>
        <begin position="714"/>
        <end position="728"/>
    </location>
</feature>
<dbReference type="STRING" id="2082308.A0A2K1QJD6"/>
<dbReference type="InterPro" id="IPR032466">
    <property type="entry name" value="Metal_Hydrolase"/>
</dbReference>
<dbReference type="SUPFAM" id="SSF51556">
    <property type="entry name" value="Metallo-dependent hydrolases"/>
    <property type="match status" value="1"/>
</dbReference>
<dbReference type="PANTHER" id="PTHR32027">
    <property type="entry name" value="CYTOSINE DEAMINASE"/>
    <property type="match status" value="1"/>
</dbReference>
<accession>A0A2K1QJD6</accession>
<dbReference type="OrthoDB" id="10266980at2759"/>
<evidence type="ECO:0008006" key="4">
    <source>
        <dbReference type="Google" id="ProtNLM"/>
    </source>
</evidence>
<proteinExistence type="predicted"/>
<dbReference type="InterPro" id="IPR052349">
    <property type="entry name" value="Metallo-hydrolase_Enzymes"/>
</dbReference>
<gene>
    <name evidence="2" type="ORF">CAC42_2228</name>
</gene>
<dbReference type="Proteomes" id="UP000243797">
    <property type="component" value="Unassembled WGS sequence"/>
</dbReference>
<dbReference type="EMBL" id="NKHZ01000081">
    <property type="protein sequence ID" value="PNS14999.1"/>
    <property type="molecule type" value="Genomic_DNA"/>
</dbReference>
<dbReference type="InParanoid" id="A0A2K1QJD6"/>
<keyword evidence="3" id="KW-1185">Reference proteome</keyword>
<evidence type="ECO:0000313" key="2">
    <source>
        <dbReference type="EMBL" id="PNS14999.1"/>
    </source>
</evidence>